<dbReference type="Proteomes" id="UP000007110">
    <property type="component" value="Unassembled WGS sequence"/>
</dbReference>
<evidence type="ECO:0000256" key="1">
    <source>
        <dbReference type="SAM" id="MobiDB-lite"/>
    </source>
</evidence>
<name>A0A7M7N774_STRPU</name>
<feature type="region of interest" description="Disordered" evidence="1">
    <location>
        <begin position="296"/>
        <end position="324"/>
    </location>
</feature>
<reference evidence="3" key="2">
    <citation type="submission" date="2021-01" db="UniProtKB">
        <authorList>
            <consortium name="EnsemblMetazoa"/>
        </authorList>
    </citation>
    <scope>IDENTIFICATION</scope>
</reference>
<dbReference type="InParanoid" id="A0A7M7N774"/>
<proteinExistence type="predicted"/>
<evidence type="ECO:0000313" key="4">
    <source>
        <dbReference type="Proteomes" id="UP000007110"/>
    </source>
</evidence>
<accession>A0A7M7N774</accession>
<keyword evidence="4" id="KW-1185">Reference proteome</keyword>
<evidence type="ECO:0000256" key="2">
    <source>
        <dbReference type="SAM" id="Phobius"/>
    </source>
</evidence>
<dbReference type="KEGG" id="spu:763919"/>
<evidence type="ECO:0000313" key="3">
    <source>
        <dbReference type="EnsemblMetazoa" id="XP_030832056"/>
    </source>
</evidence>
<dbReference type="GeneID" id="763919"/>
<protein>
    <submittedName>
        <fullName evidence="3">Uncharacterized protein</fullName>
    </submittedName>
</protein>
<dbReference type="EnsemblMetazoa" id="XM_030976196">
    <property type="protein sequence ID" value="XP_030832056"/>
    <property type="gene ID" value="LOC763919"/>
</dbReference>
<dbReference type="OMA" id="FGNTSYK"/>
<keyword evidence="2" id="KW-0812">Transmembrane</keyword>
<dbReference type="OrthoDB" id="10327200at2759"/>
<dbReference type="AlphaFoldDB" id="A0A7M7N774"/>
<organism evidence="3 4">
    <name type="scientific">Strongylocentrotus purpuratus</name>
    <name type="common">Purple sea urchin</name>
    <dbReference type="NCBI Taxonomy" id="7668"/>
    <lineage>
        <taxon>Eukaryota</taxon>
        <taxon>Metazoa</taxon>
        <taxon>Echinodermata</taxon>
        <taxon>Eleutherozoa</taxon>
        <taxon>Echinozoa</taxon>
        <taxon>Echinoidea</taxon>
        <taxon>Euechinoidea</taxon>
        <taxon>Echinacea</taxon>
        <taxon>Camarodonta</taxon>
        <taxon>Echinidea</taxon>
        <taxon>Strongylocentrotidae</taxon>
        <taxon>Strongylocentrotus</taxon>
    </lineage>
</organism>
<keyword evidence="2" id="KW-1133">Transmembrane helix</keyword>
<keyword evidence="2" id="KW-0472">Membrane</keyword>
<sequence length="324" mass="35108">MATLCINSSNSEMSEAEGSILLSLPMAAADKVEDATELFSRPVCSFTLTSQSPFDRLILVLPNVTDSPDTTCTERSNHDRVELRLLNGPMTNEVYPSEPYWNLCTSATTSSPSLSSSRANWTNHTVLTEESLSFQRIFVTSGPSVDVFLDFSAAIDSIMGYAMDELDGRDSISIFYKSFSSNAQLEDDLCIQCTSNDSWAWQADICSDIYLNCSYPILPSSDDAQDKKVIINCIPPDKICKKPKSELMSILMAGVIVLTIIFVSFHCSPGGSSPSRRPGAMDIMLRDDISRRGGGGLGGGRAPFGNTSYKVQAPTVGKGPVSQV</sequence>
<reference evidence="4" key="1">
    <citation type="submission" date="2015-02" db="EMBL/GenBank/DDBJ databases">
        <title>Genome sequencing for Strongylocentrotus purpuratus.</title>
        <authorList>
            <person name="Murali S."/>
            <person name="Liu Y."/>
            <person name="Vee V."/>
            <person name="English A."/>
            <person name="Wang M."/>
            <person name="Skinner E."/>
            <person name="Han Y."/>
            <person name="Muzny D.M."/>
            <person name="Worley K.C."/>
            <person name="Gibbs R.A."/>
        </authorList>
    </citation>
    <scope>NUCLEOTIDE SEQUENCE</scope>
</reference>
<feature type="transmembrane region" description="Helical" evidence="2">
    <location>
        <begin position="247"/>
        <end position="267"/>
    </location>
</feature>
<dbReference type="RefSeq" id="XP_030832056.1">
    <property type="nucleotide sequence ID" value="XM_030976196.1"/>
</dbReference>